<keyword evidence="6 8" id="KW-0413">Isomerase</keyword>
<name>A0A8T6ZET1_9BURK</name>
<proteinExistence type="inferred from homology"/>
<evidence type="ECO:0000256" key="11">
    <source>
        <dbReference type="PIRSR" id="PIRSR005096-3"/>
    </source>
</evidence>
<feature type="binding site" evidence="11">
    <location>
        <begin position="79"/>
        <end position="80"/>
    </location>
    <ligand>
        <name>beta-D-galactose</name>
        <dbReference type="ChEBI" id="CHEBI:27667"/>
    </ligand>
</feature>
<evidence type="ECO:0000256" key="9">
    <source>
        <dbReference type="PIRSR" id="PIRSR005096-1"/>
    </source>
</evidence>
<comment type="similarity">
    <text evidence="3 8">Belongs to the aldose epimerase family.</text>
</comment>
<evidence type="ECO:0000256" key="4">
    <source>
        <dbReference type="ARBA" id="ARBA00013185"/>
    </source>
</evidence>
<accession>A0A8T6ZET1</accession>
<evidence type="ECO:0000256" key="5">
    <source>
        <dbReference type="ARBA" id="ARBA00014165"/>
    </source>
</evidence>
<dbReference type="GO" id="GO:0005737">
    <property type="term" value="C:cytoplasm"/>
    <property type="evidence" value="ECO:0007669"/>
    <property type="project" value="TreeGrafter"/>
</dbReference>
<evidence type="ECO:0000313" key="12">
    <source>
        <dbReference type="EMBL" id="NLP63248.1"/>
    </source>
</evidence>
<comment type="catalytic activity">
    <reaction evidence="1 8">
        <text>alpha-D-glucose = beta-D-glucose</text>
        <dbReference type="Rhea" id="RHEA:10264"/>
        <dbReference type="ChEBI" id="CHEBI:15903"/>
        <dbReference type="ChEBI" id="CHEBI:17925"/>
        <dbReference type="EC" id="5.1.3.3"/>
    </reaction>
</comment>
<dbReference type="InterPro" id="IPR047215">
    <property type="entry name" value="Galactose_mutarotase-like"/>
</dbReference>
<keyword evidence="13" id="KW-1185">Reference proteome</keyword>
<dbReference type="SUPFAM" id="SSF74650">
    <property type="entry name" value="Galactose mutarotase-like"/>
    <property type="match status" value="1"/>
</dbReference>
<dbReference type="AlphaFoldDB" id="A0A8T6ZET1"/>
<dbReference type="CDD" id="cd09019">
    <property type="entry name" value="galactose_mutarotase_like"/>
    <property type="match status" value="1"/>
</dbReference>
<evidence type="ECO:0000256" key="7">
    <source>
        <dbReference type="ARBA" id="ARBA00023277"/>
    </source>
</evidence>
<evidence type="ECO:0000313" key="13">
    <source>
        <dbReference type="Proteomes" id="UP000030460"/>
    </source>
</evidence>
<dbReference type="GO" id="GO:0004034">
    <property type="term" value="F:aldose 1-epimerase activity"/>
    <property type="evidence" value="ECO:0007669"/>
    <property type="project" value="UniProtKB-EC"/>
</dbReference>
<evidence type="ECO:0000256" key="3">
    <source>
        <dbReference type="ARBA" id="ARBA00006206"/>
    </source>
</evidence>
<dbReference type="EMBL" id="JTDB02000005">
    <property type="protein sequence ID" value="NLP63248.1"/>
    <property type="molecule type" value="Genomic_DNA"/>
</dbReference>
<dbReference type="GO" id="GO:0006006">
    <property type="term" value="P:glucose metabolic process"/>
    <property type="evidence" value="ECO:0007669"/>
    <property type="project" value="TreeGrafter"/>
</dbReference>
<evidence type="ECO:0000256" key="10">
    <source>
        <dbReference type="PIRSR" id="PIRSR005096-2"/>
    </source>
</evidence>
<feature type="active site" description="Proton donor" evidence="9">
    <location>
        <position position="180"/>
    </location>
</feature>
<dbReference type="GO" id="GO:0033499">
    <property type="term" value="P:galactose catabolic process via UDP-galactose, Leloir pathway"/>
    <property type="evidence" value="ECO:0007669"/>
    <property type="project" value="TreeGrafter"/>
</dbReference>
<feature type="active site" description="Proton acceptor" evidence="9">
    <location>
        <position position="319"/>
    </location>
</feature>
<dbReference type="NCBIfam" id="NF008277">
    <property type="entry name" value="PRK11055.1"/>
    <property type="match status" value="1"/>
</dbReference>
<dbReference type="PROSITE" id="PS00545">
    <property type="entry name" value="ALDOSE_1_EPIMERASE"/>
    <property type="match status" value="1"/>
</dbReference>
<evidence type="ECO:0000256" key="1">
    <source>
        <dbReference type="ARBA" id="ARBA00001614"/>
    </source>
</evidence>
<protein>
    <recommendedName>
        <fullName evidence="5 8">Aldose 1-epimerase</fullName>
        <ecNumber evidence="4 8">5.1.3.3</ecNumber>
    </recommendedName>
</protein>
<dbReference type="Proteomes" id="UP000030460">
    <property type="component" value="Unassembled WGS sequence"/>
</dbReference>
<dbReference type="InterPro" id="IPR015443">
    <property type="entry name" value="Aldose_1-epimerase"/>
</dbReference>
<feature type="binding site" evidence="11">
    <location>
        <begin position="180"/>
        <end position="182"/>
    </location>
    <ligand>
        <name>beta-D-galactose</name>
        <dbReference type="ChEBI" id="CHEBI:27667"/>
    </ligand>
</feature>
<evidence type="ECO:0000256" key="2">
    <source>
        <dbReference type="ARBA" id="ARBA00005028"/>
    </source>
</evidence>
<evidence type="ECO:0000256" key="8">
    <source>
        <dbReference type="PIRNR" id="PIRNR005096"/>
    </source>
</evidence>
<dbReference type="PIRSF" id="PIRSF005096">
    <property type="entry name" value="GALM"/>
    <property type="match status" value="1"/>
</dbReference>
<dbReference type="PANTHER" id="PTHR10091">
    <property type="entry name" value="ALDOSE-1-EPIMERASE"/>
    <property type="match status" value="1"/>
</dbReference>
<comment type="pathway">
    <text evidence="2 8">Carbohydrate metabolism; hexose metabolism.</text>
</comment>
<dbReference type="InterPro" id="IPR018052">
    <property type="entry name" value="Ald1_epimerase_CS"/>
</dbReference>
<evidence type="ECO:0000256" key="6">
    <source>
        <dbReference type="ARBA" id="ARBA00023235"/>
    </source>
</evidence>
<feature type="binding site" evidence="10">
    <location>
        <position position="252"/>
    </location>
    <ligand>
        <name>beta-D-galactose</name>
        <dbReference type="ChEBI" id="CHEBI:27667"/>
    </ligand>
</feature>
<reference evidence="12" key="1">
    <citation type="journal article" date="2015" name="Genome Announc.">
        <title>Draft Genome Sequence of the Polyhydroxyalkanoate-Producing Bacterium Burkholderia sacchari LMG 19450 Isolated from Brazilian Sugarcane Plantation Soil.</title>
        <authorList>
            <person name="Alexandrino P.M."/>
            <person name="Mendonca T.T."/>
            <person name="Guaman Bautista L.P."/>
            <person name="Cherix J."/>
            <person name="Lozano-Sakalauskas G.C."/>
            <person name="Fujita A."/>
            <person name="Ramos Filho E."/>
            <person name="Long P."/>
            <person name="Padilla G."/>
            <person name="Taciro M.K."/>
            <person name="Gomez J.G."/>
            <person name="Silva L.F."/>
        </authorList>
    </citation>
    <scope>NUCLEOTIDE SEQUENCE</scope>
    <source>
        <strain evidence="12">LMG 19450</strain>
    </source>
</reference>
<dbReference type="GO" id="GO:0030246">
    <property type="term" value="F:carbohydrate binding"/>
    <property type="evidence" value="ECO:0007669"/>
    <property type="project" value="InterPro"/>
</dbReference>
<dbReference type="InterPro" id="IPR008183">
    <property type="entry name" value="Aldose_1/G6P_1-epimerase"/>
</dbReference>
<dbReference type="PANTHER" id="PTHR10091:SF0">
    <property type="entry name" value="GALACTOSE MUTAROTASE"/>
    <property type="match status" value="1"/>
</dbReference>
<dbReference type="Gene3D" id="2.70.98.10">
    <property type="match status" value="1"/>
</dbReference>
<sequence>MIERSTFGVLPDGERIERITLSLESGFSIDVISLGAALQGLWAPDIEGQFASVVLGYPTLEDYVSAPGRMGATMGRYANRIARGCFDLDGVEYRIERNEGQHSIHGGPRGFDRRPWRVANVVDQAGSPKVRLELDSPCGDQGFPGALAIAVTYTLAAPGDVIIDFEAQTDAPTVFNTTNHAYFNLAGDGSGSALHHEVAIFADHYLPVDEELIPIGQLHGVAGTVFDFRKAKPLGRDIRSDDPQIRLGRGYDHCFVLSSAEHSLQPQLAAWVSEGSRGRTLEVLTTEPGLQLHSGNVLNGRYSGLSGRAYRQSDGFCLEAQHFPNSPNVPAFPSTVLRPGDIFRSTTIYRVGLLGGYGKNDGLWDPAQGGQI</sequence>
<dbReference type="EC" id="5.1.3.3" evidence="4 8"/>
<dbReference type="Pfam" id="PF01263">
    <property type="entry name" value="Aldose_epim"/>
    <property type="match status" value="1"/>
</dbReference>
<comment type="caution">
    <text evidence="12">The sequence shown here is derived from an EMBL/GenBank/DDBJ whole genome shotgun (WGS) entry which is preliminary data.</text>
</comment>
<organism evidence="12 13">
    <name type="scientific">Paraburkholderia sacchari</name>
    <dbReference type="NCBI Taxonomy" id="159450"/>
    <lineage>
        <taxon>Bacteria</taxon>
        <taxon>Pseudomonadati</taxon>
        <taxon>Pseudomonadota</taxon>
        <taxon>Betaproteobacteria</taxon>
        <taxon>Burkholderiales</taxon>
        <taxon>Burkholderiaceae</taxon>
        <taxon>Paraburkholderia</taxon>
    </lineage>
</organism>
<dbReference type="InterPro" id="IPR011013">
    <property type="entry name" value="Gal_mutarotase_sf_dom"/>
</dbReference>
<keyword evidence="7 8" id="KW-0119">Carbohydrate metabolism</keyword>
<dbReference type="RefSeq" id="WP_084225260.1">
    <property type="nucleotide sequence ID" value="NZ_CADFGF010000005.1"/>
</dbReference>
<dbReference type="InterPro" id="IPR014718">
    <property type="entry name" value="GH-type_carb-bd"/>
</dbReference>
<reference evidence="12" key="2">
    <citation type="submission" date="2020-04" db="EMBL/GenBank/DDBJ databases">
        <authorList>
            <person name="Alexandrino P."/>
            <person name="Mendonca T."/>
            <person name="Guaman L."/>
            <person name="Cherix J."/>
            <person name="Lozano-Sakalauskas G."/>
            <person name="Fujita A."/>
            <person name="Filho E.R."/>
            <person name="Long P."/>
            <person name="Padilla G."/>
            <person name="Taciro M.K."/>
            <person name="Gomez J.G."/>
            <person name="Silva L.F."/>
            <person name="Torres M."/>
        </authorList>
    </citation>
    <scope>NUCLEOTIDE SEQUENCE</scope>
    <source>
        <strain evidence="12">LMG 19450</strain>
    </source>
</reference>
<gene>
    <name evidence="12" type="ORF">NH14_019135</name>
</gene>
<dbReference type="OrthoDB" id="9779408at2"/>